<feature type="non-terminal residue" evidence="2">
    <location>
        <position position="292"/>
    </location>
</feature>
<feature type="compositionally biased region" description="Basic and acidic residues" evidence="1">
    <location>
        <begin position="165"/>
        <end position="186"/>
    </location>
</feature>
<feature type="compositionally biased region" description="Basic and acidic residues" evidence="1">
    <location>
        <begin position="88"/>
        <end position="106"/>
    </location>
</feature>
<feature type="region of interest" description="Disordered" evidence="1">
    <location>
        <begin position="39"/>
        <end position="149"/>
    </location>
</feature>
<feature type="compositionally biased region" description="Gly residues" evidence="1">
    <location>
        <begin position="279"/>
        <end position="292"/>
    </location>
</feature>
<organism evidence="2">
    <name type="scientific">uncultured Rubrobacteraceae bacterium</name>
    <dbReference type="NCBI Taxonomy" id="349277"/>
    <lineage>
        <taxon>Bacteria</taxon>
        <taxon>Bacillati</taxon>
        <taxon>Actinomycetota</taxon>
        <taxon>Rubrobacteria</taxon>
        <taxon>Rubrobacterales</taxon>
        <taxon>Rubrobacteraceae</taxon>
        <taxon>environmental samples</taxon>
    </lineage>
</organism>
<sequence>EPLPVRRRGEGAFSYLAVVQDGRGLKERLLRLARQAALEENPRGCHSYRAHRGGAQEEPRNVRLPAGARGAARPRGALRSAQGGPADAESRNPRLRARQEEEDHPPRSPGHAGSGPREEELPCHRPGQALDSGHHLRQDRRGLPPPSLRAGRLLEAYRRLVDGFSPAHRDRGRRPGDGRVEEEAGRRPRPPLGQGHPVHGALLRKASRGGRHRALDGGCRLGTGQRHLRELRRDAEGRARPHSPLPDPRSGEERRLRVPGGVLQPEEAALLARIRQPGGLRGPQDTGGGSGV</sequence>
<feature type="compositionally biased region" description="Basic and acidic residues" evidence="1">
    <location>
        <begin position="132"/>
        <end position="142"/>
    </location>
</feature>
<dbReference type="AlphaFoldDB" id="A0A6J4QRJ5"/>
<evidence type="ECO:0000256" key="1">
    <source>
        <dbReference type="SAM" id="MobiDB-lite"/>
    </source>
</evidence>
<feature type="non-terminal residue" evidence="2">
    <location>
        <position position="1"/>
    </location>
</feature>
<gene>
    <name evidence="2" type="ORF">AVDCRST_MAG01-01-4802</name>
</gene>
<feature type="region of interest" description="Disordered" evidence="1">
    <location>
        <begin position="165"/>
        <end position="264"/>
    </location>
</feature>
<name>A0A6J4QRJ5_9ACTN</name>
<accession>A0A6J4QRJ5</accession>
<feature type="region of interest" description="Disordered" evidence="1">
    <location>
        <begin position="273"/>
        <end position="292"/>
    </location>
</feature>
<dbReference type="EMBL" id="CADCUW010000624">
    <property type="protein sequence ID" value="CAA9452943.1"/>
    <property type="molecule type" value="Genomic_DNA"/>
</dbReference>
<reference evidence="2" key="1">
    <citation type="submission" date="2020-02" db="EMBL/GenBank/DDBJ databases">
        <authorList>
            <person name="Meier V. D."/>
        </authorList>
    </citation>
    <scope>NUCLEOTIDE SEQUENCE</scope>
    <source>
        <strain evidence="2">AVDCRST_MAG01</strain>
    </source>
</reference>
<feature type="compositionally biased region" description="Basic and acidic residues" evidence="1">
    <location>
        <begin position="227"/>
        <end position="239"/>
    </location>
</feature>
<proteinExistence type="predicted"/>
<evidence type="ECO:0000313" key="2">
    <source>
        <dbReference type="EMBL" id="CAA9452943.1"/>
    </source>
</evidence>
<feature type="compositionally biased region" description="Low complexity" evidence="1">
    <location>
        <begin position="63"/>
        <end position="79"/>
    </location>
</feature>
<protein>
    <submittedName>
        <fullName evidence="2">Mobile element protein</fullName>
    </submittedName>
</protein>